<keyword evidence="2" id="KW-0863">Zinc-finger</keyword>
<feature type="compositionally biased region" description="Basic residues" evidence="4">
    <location>
        <begin position="877"/>
        <end position="887"/>
    </location>
</feature>
<feature type="compositionally biased region" description="Basic and acidic residues" evidence="4">
    <location>
        <begin position="1143"/>
        <end position="1158"/>
    </location>
</feature>
<feature type="compositionally biased region" description="Basic and acidic residues" evidence="4">
    <location>
        <begin position="633"/>
        <end position="655"/>
    </location>
</feature>
<dbReference type="PROSITE" id="PS01359">
    <property type="entry name" value="ZF_PHD_1"/>
    <property type="match status" value="1"/>
</dbReference>
<evidence type="ECO:0000313" key="5">
    <source>
        <dbReference type="EnsemblMetazoa" id="AAEL008063-PB"/>
    </source>
</evidence>
<feature type="compositionally biased region" description="Basic and acidic residues" evidence="4">
    <location>
        <begin position="545"/>
        <end position="560"/>
    </location>
</feature>
<dbReference type="InterPro" id="IPR019786">
    <property type="entry name" value="Zinc_finger_PHD-type_CS"/>
</dbReference>
<evidence type="ECO:0000256" key="4">
    <source>
        <dbReference type="SAM" id="MobiDB-lite"/>
    </source>
</evidence>
<dbReference type="InterPro" id="IPR001965">
    <property type="entry name" value="Znf_PHD"/>
</dbReference>
<feature type="compositionally biased region" description="Basic and acidic residues" evidence="4">
    <location>
        <begin position="967"/>
        <end position="976"/>
    </location>
</feature>
<dbReference type="InterPro" id="IPR011011">
    <property type="entry name" value="Znf_FYVE_PHD"/>
</dbReference>
<feature type="compositionally biased region" description="Basic and acidic residues" evidence="4">
    <location>
        <begin position="433"/>
        <end position="467"/>
    </location>
</feature>
<feature type="compositionally biased region" description="Basic residues" evidence="4">
    <location>
        <begin position="990"/>
        <end position="1002"/>
    </location>
</feature>
<reference evidence="5 6" key="1">
    <citation type="submission" date="2017-06" db="EMBL/GenBank/DDBJ databases">
        <title>Aedes aegypti genome working group (AGWG) sequencing and assembly.</title>
        <authorList>
            <consortium name="Aedes aegypti Genome Working Group (AGWG)"/>
            <person name="Matthews B.J."/>
        </authorList>
    </citation>
    <scope>NUCLEOTIDE SEQUENCE [LARGE SCALE GENOMIC DNA]</scope>
    <source>
        <strain evidence="5 6">LVP_AGWG</strain>
    </source>
</reference>
<dbReference type="PANTHER" id="PTHR14296:SF16">
    <property type="entry name" value="REMODELING AND SPACING FACTOR 1"/>
    <property type="match status" value="1"/>
</dbReference>
<feature type="region of interest" description="Disordered" evidence="4">
    <location>
        <begin position="857"/>
        <end position="918"/>
    </location>
</feature>
<dbReference type="CDD" id="cd15543">
    <property type="entry name" value="PHD_RSF1"/>
    <property type="match status" value="1"/>
</dbReference>
<dbReference type="FunCoup" id="A0A6I8TF91">
    <property type="interactions" value="596"/>
</dbReference>
<feature type="region of interest" description="Disordered" evidence="4">
    <location>
        <begin position="255"/>
        <end position="294"/>
    </location>
</feature>
<feature type="compositionally biased region" description="Basic and acidic residues" evidence="4">
    <location>
        <begin position="717"/>
        <end position="733"/>
    </location>
</feature>
<evidence type="ECO:0000313" key="6">
    <source>
        <dbReference type="Proteomes" id="UP000008820"/>
    </source>
</evidence>
<dbReference type="EnsemblMetazoa" id="AAEL008063-RB">
    <property type="protein sequence ID" value="AAEL008063-PB"/>
    <property type="gene ID" value="AAEL008063"/>
</dbReference>
<feature type="compositionally biased region" description="Acidic residues" evidence="4">
    <location>
        <begin position="1090"/>
        <end position="1121"/>
    </location>
</feature>
<dbReference type="SMART" id="SM00249">
    <property type="entry name" value="PHD"/>
    <property type="match status" value="1"/>
</dbReference>
<feature type="compositionally biased region" description="Polar residues" evidence="4">
    <location>
        <begin position="1174"/>
        <end position="1183"/>
    </location>
</feature>
<organism evidence="5 6">
    <name type="scientific">Aedes aegypti</name>
    <name type="common">Yellowfever mosquito</name>
    <name type="synonym">Culex aegypti</name>
    <dbReference type="NCBI Taxonomy" id="7159"/>
    <lineage>
        <taxon>Eukaryota</taxon>
        <taxon>Metazoa</taxon>
        <taxon>Ecdysozoa</taxon>
        <taxon>Arthropoda</taxon>
        <taxon>Hexapoda</taxon>
        <taxon>Insecta</taxon>
        <taxon>Pterygota</taxon>
        <taxon>Neoptera</taxon>
        <taxon>Endopterygota</taxon>
        <taxon>Diptera</taxon>
        <taxon>Nematocera</taxon>
        <taxon>Culicoidea</taxon>
        <taxon>Culicidae</taxon>
        <taxon>Culicinae</taxon>
        <taxon>Aedini</taxon>
        <taxon>Aedes</taxon>
        <taxon>Stegomyia</taxon>
    </lineage>
</organism>
<dbReference type="InterPro" id="IPR028938">
    <property type="entry name" value="Rsf1-like"/>
</dbReference>
<dbReference type="InParanoid" id="A0A6I8TF91"/>
<dbReference type="InterPro" id="IPR013083">
    <property type="entry name" value="Znf_RING/FYVE/PHD"/>
</dbReference>
<evidence type="ECO:0000256" key="3">
    <source>
        <dbReference type="ARBA" id="ARBA00022833"/>
    </source>
</evidence>
<dbReference type="Gene3D" id="3.30.40.10">
    <property type="entry name" value="Zinc/RING finger domain, C3HC4 (zinc finger)"/>
    <property type="match status" value="1"/>
</dbReference>
<name>A0A6I8TF91_AEDAE</name>
<feature type="compositionally biased region" description="Basic and acidic residues" evidence="4">
    <location>
        <begin position="1215"/>
        <end position="1225"/>
    </location>
</feature>
<feature type="compositionally biased region" description="Polar residues" evidence="4">
    <location>
        <begin position="562"/>
        <end position="587"/>
    </location>
</feature>
<dbReference type="OrthoDB" id="10055895at2759"/>
<feature type="compositionally biased region" description="Basic and acidic residues" evidence="4">
    <location>
        <begin position="386"/>
        <end position="410"/>
    </location>
</feature>
<evidence type="ECO:0000256" key="1">
    <source>
        <dbReference type="ARBA" id="ARBA00022723"/>
    </source>
</evidence>
<dbReference type="PANTHER" id="PTHR14296">
    <property type="entry name" value="REMODELING AND SPACING FACTOR 1"/>
    <property type="match status" value="1"/>
</dbReference>
<dbReference type="InterPro" id="IPR019787">
    <property type="entry name" value="Znf_PHD-finger"/>
</dbReference>
<dbReference type="Proteomes" id="UP000008820">
    <property type="component" value="Chromosome 2"/>
</dbReference>
<dbReference type="GO" id="GO:0031213">
    <property type="term" value="C:RSF complex"/>
    <property type="evidence" value="ECO:0007669"/>
    <property type="project" value="InterPro"/>
</dbReference>
<feature type="region of interest" description="Disordered" evidence="4">
    <location>
        <begin position="433"/>
        <end position="744"/>
    </location>
</feature>
<dbReference type="GO" id="GO:0045892">
    <property type="term" value="P:negative regulation of DNA-templated transcription"/>
    <property type="evidence" value="ECO:0007669"/>
    <property type="project" value="TreeGrafter"/>
</dbReference>
<dbReference type="SUPFAM" id="SSF57903">
    <property type="entry name" value="FYVE/PHD zinc finger"/>
    <property type="match status" value="1"/>
</dbReference>
<reference evidence="5" key="2">
    <citation type="submission" date="2020-05" db="UniProtKB">
        <authorList>
            <consortium name="EnsemblMetazoa"/>
        </authorList>
    </citation>
    <scope>IDENTIFICATION</scope>
    <source>
        <strain evidence="5">LVP_AGWG</strain>
    </source>
</reference>
<feature type="compositionally biased region" description="Basic and acidic residues" evidence="4">
    <location>
        <begin position="679"/>
        <end position="688"/>
    </location>
</feature>
<keyword evidence="6" id="KW-1185">Reference proteome</keyword>
<feature type="region of interest" description="Disordered" evidence="4">
    <location>
        <begin position="967"/>
        <end position="1225"/>
    </location>
</feature>
<proteinExistence type="predicted"/>
<accession>A0A6I8TF91</accession>
<keyword evidence="1" id="KW-0479">Metal-binding</keyword>
<protein>
    <submittedName>
        <fullName evidence="5">Uncharacterized protein</fullName>
    </submittedName>
</protein>
<feature type="region of interest" description="Disordered" evidence="4">
    <location>
        <begin position="379"/>
        <end position="419"/>
    </location>
</feature>
<dbReference type="GO" id="GO:0042393">
    <property type="term" value="F:histone binding"/>
    <property type="evidence" value="ECO:0007669"/>
    <property type="project" value="TreeGrafter"/>
</dbReference>
<feature type="compositionally biased region" description="Acidic residues" evidence="4">
    <location>
        <begin position="707"/>
        <end position="716"/>
    </location>
</feature>
<dbReference type="PROSITE" id="PS50016">
    <property type="entry name" value="ZF_PHD_2"/>
    <property type="match status" value="1"/>
</dbReference>
<feature type="compositionally biased region" description="Basic and acidic residues" evidence="4">
    <location>
        <begin position="255"/>
        <end position="266"/>
    </location>
</feature>
<sequence length="1669" mass="187970">MASDVLCSCVNDPNFTIICMFIDKFSEACGLNSISINELSQMLENTTEVAPPLEEIHIKLLRKIKKSVPTHRWENALAKFAYSYSNQDAWELERFGYKNSSIAVKLRVLKALLEAQFDRNVKFKGHINGIAAEQLRSEPIGRDKFGNAYWCILDRRCNVHIFCENLDDETWKVVASNRDEVVQLIEKLKNNELVLTPSQDIIDEDTSSNSNLSNIEGYSATLKQDAKENSLIIERRVYKRVDEVLDTKKPDDKLESVKPEITEPKSNDTVVQESNKEVDGISKNNELDEDLKNETDTLLSETKESNTSKDVLEDTKDEKITLISKSEDSNIVSSEAIEEPVLLVKGEGSGVECEAQPMFSEVIEDPILFVYGPGNGIENQMGNMKTNEDSKAEETASKELHRTEKNDLPLKKKINRSYNSDVHRTTTLDECKDLKTSEKTENHSTVKKENKPDEHDESAKSSKHLESDLTNANAIDKDVTMQDNQSSRLKENEKTSVGTASVEKKVKSLDSTDSTDETSSSSYEPLLPKERNKKSFQRCSTQKVNDNDQQKPTPKEEHKNIQKSATRTNSKQPNTDKSSSITDNQPVLPQKTKKGRKVKSGLVDGLDISQVILDKENGSPPIRQSRRIAQQKIQEETNRRLIEEKMLRQMKAEAMKKKKESKQKTKSDDDDEDYVVSDEDSRHTESKVKLKKKNDKPWMNSSSESSSETEPEEEYPEPEHSDLPSLKSDHEFSPESDLEDESVIPIKRARTARVEKFSDDDNDSIDSDVDHSCQKCGKSDHPEWILLCDSCDKGYHCSCLVPVLFIIPEGDWFCPLCQHEKLISNLQSKLLQFDEYYEKLKAEEALQKQIILQQNKLASEKDNGNSSTDTETMKNKNNSRRPKKLQKRGGQSRSSSSGEDSSNKHSTDASDSDDVPIYKLRRRNTSNLSYKLNEYDNLINSAIDRSTLESPESPPTHGKDIRNIVKAVKKEEEKLNRPHSTSPVLDEKKKQKKNPLKKKKKLNSLDVSSEEDDGSDEDFAENITSSDEDESFSMTEDSESSLEFTRTKKSRAAANKKKDRDFINDDDDSNNSGAYNIRKRPNKSKKILDDSDEFNEDDDVTESEEIDSEDLCNDTETDSSDDNWKKRKSKAKVVSRVPVRNNDNTKKKNKKADEDKTYKSGIRKRPAHFESDSDSSNKQSNPEESNKRRTRGKKLHYLIDDDFESSDDGITPGVHRPDTPPEEREKFIKKQEEIKRMLAEKNTAAAKELATPTIQTLHVNDKNHLPALSTIPPQVIENAKVLDIDFLRSSKHLDSDDFDEDLAANLPDPDVDEEELAKIMEEEDFAQHQLKLDDVDNEKDLVAEHQLKKKTRHFDNIDPAKITKPDKKLGQTGTAERKVDAVCSNLVNYLQSKAAPNAVPLSSSEVPVNKFSTTSPIYHSLNTPSGGSSSLLQQMKQQAIPLQDPPIHSTSLILNSKKPFPCTVPPLPPTLLPVSSTPLPTTPTAESKDIVVDVRRRRRKKITPLRGDLYKAAMDGRLLDPMKQIHYPGPPPSSGVIQTDKLFPYNLPKQPSPTVAPTFVTNSTKSSDGLERFTNSCPYTVAPGYNQGFGNTSSSVNIPIVSQPVASTLNEHPRRSFASLEPVNTEDTVPEQTTVAVASTEQNQNEPEGTSEFSGLVSYFSSQQNELNA</sequence>
<evidence type="ECO:0000256" key="2">
    <source>
        <dbReference type="ARBA" id="ARBA00022771"/>
    </source>
</evidence>
<feature type="compositionally biased region" description="Low complexity" evidence="4">
    <location>
        <begin position="511"/>
        <end position="522"/>
    </location>
</feature>
<feature type="compositionally biased region" description="Acidic residues" evidence="4">
    <location>
        <begin position="668"/>
        <end position="678"/>
    </location>
</feature>
<dbReference type="Pfam" id="PF00628">
    <property type="entry name" value="PHD"/>
    <property type="match status" value="1"/>
</dbReference>
<gene>
    <name evidence="5" type="primary">5569982</name>
</gene>
<dbReference type="GO" id="GO:0008270">
    <property type="term" value="F:zinc ion binding"/>
    <property type="evidence" value="ECO:0007669"/>
    <property type="project" value="UniProtKB-KW"/>
</dbReference>
<feature type="compositionally biased region" description="Acidic residues" evidence="4">
    <location>
        <begin position="1008"/>
        <end position="1040"/>
    </location>
</feature>
<keyword evidence="3" id="KW-0862">Zinc</keyword>